<keyword evidence="3" id="KW-0238">DNA-binding</keyword>
<dbReference type="Pfam" id="PF03466">
    <property type="entry name" value="LysR_substrate"/>
    <property type="match status" value="1"/>
</dbReference>
<proteinExistence type="inferred from homology"/>
<dbReference type="InterPro" id="IPR000847">
    <property type="entry name" value="LysR_HTH_N"/>
</dbReference>
<sequence>MDERFSIGECNTVKMSSQTMKKLGSQSPRLSGMWLLFRHDNTVVGTDASGAKFTWMSRPSTPRFAVAAYNLRQLKYFITTVECGSVAEASRKLYIAQPAISTAIKGLEDSFGVQLLIRHHAQGVSLTPSGARFYRKAQELLRMAKEFEQNALADNDVVAGQIDIGCFETVAPLLLPQLIAGFSALYPGVKIRIRDGEQQELVQGLTSGTFDLAILYEHDLDATIQTEPLMPAQRPYALLPADHRFAQLKQVSLRDLCLEPMILLDVQPSRTYFVSLFEELGLAPNIAFSSPSIEMVRGMVGQGFGFSILVTRPHSEYTYDGQKVVCVDIVEDVTGSGLVAAWLKRGQLTKPAQLFADYCREQLTAKAQKPHPSL</sequence>
<dbReference type="Pfam" id="PF00126">
    <property type="entry name" value="HTH_1"/>
    <property type="match status" value="1"/>
</dbReference>
<dbReference type="InterPro" id="IPR036390">
    <property type="entry name" value="WH_DNA-bd_sf"/>
</dbReference>
<dbReference type="SUPFAM" id="SSF46785">
    <property type="entry name" value="Winged helix' DNA-binding domain"/>
    <property type="match status" value="1"/>
</dbReference>
<keyword evidence="2" id="KW-0805">Transcription regulation</keyword>
<name>A0A5E6PQH9_PSEFL</name>
<dbReference type="EMBL" id="CABVII010000002">
    <property type="protein sequence ID" value="VVO57732.1"/>
    <property type="molecule type" value="Genomic_DNA"/>
</dbReference>
<dbReference type="SUPFAM" id="SSF53850">
    <property type="entry name" value="Periplasmic binding protein-like II"/>
    <property type="match status" value="1"/>
</dbReference>
<gene>
    <name evidence="5" type="ORF">PS862_00651</name>
</gene>
<dbReference type="PANTHER" id="PTHR30346">
    <property type="entry name" value="TRANSCRIPTIONAL DUAL REGULATOR HCAR-RELATED"/>
    <property type="match status" value="1"/>
</dbReference>
<dbReference type="InterPro" id="IPR005119">
    <property type="entry name" value="LysR_subst-bd"/>
</dbReference>
<evidence type="ECO:0000256" key="4">
    <source>
        <dbReference type="ARBA" id="ARBA00023163"/>
    </source>
</evidence>
<dbReference type="InterPro" id="IPR036388">
    <property type="entry name" value="WH-like_DNA-bd_sf"/>
</dbReference>
<reference evidence="5 6" key="1">
    <citation type="submission" date="2019-09" db="EMBL/GenBank/DDBJ databases">
        <authorList>
            <person name="Chandra G."/>
            <person name="Truman W A."/>
        </authorList>
    </citation>
    <scope>NUCLEOTIDE SEQUENCE [LARGE SCALE GENOMIC DNA]</scope>
    <source>
        <strain evidence="5">PS862</strain>
    </source>
</reference>
<organism evidence="5 6">
    <name type="scientific">Pseudomonas fluorescens</name>
    <dbReference type="NCBI Taxonomy" id="294"/>
    <lineage>
        <taxon>Bacteria</taxon>
        <taxon>Pseudomonadati</taxon>
        <taxon>Pseudomonadota</taxon>
        <taxon>Gammaproteobacteria</taxon>
        <taxon>Pseudomonadales</taxon>
        <taxon>Pseudomonadaceae</taxon>
        <taxon>Pseudomonas</taxon>
    </lineage>
</organism>
<accession>A0A5E6PQH9</accession>
<dbReference type="FunFam" id="1.10.10.10:FF:000001">
    <property type="entry name" value="LysR family transcriptional regulator"/>
    <property type="match status" value="1"/>
</dbReference>
<dbReference type="Gene3D" id="1.10.10.10">
    <property type="entry name" value="Winged helix-like DNA-binding domain superfamily/Winged helix DNA-binding domain"/>
    <property type="match status" value="1"/>
</dbReference>
<evidence type="ECO:0000256" key="3">
    <source>
        <dbReference type="ARBA" id="ARBA00023125"/>
    </source>
</evidence>
<dbReference type="GO" id="GO:0032993">
    <property type="term" value="C:protein-DNA complex"/>
    <property type="evidence" value="ECO:0007669"/>
    <property type="project" value="TreeGrafter"/>
</dbReference>
<dbReference type="GO" id="GO:0003700">
    <property type="term" value="F:DNA-binding transcription factor activity"/>
    <property type="evidence" value="ECO:0007669"/>
    <property type="project" value="InterPro"/>
</dbReference>
<protein>
    <submittedName>
        <fullName evidence="5">Uncharacterized protein</fullName>
    </submittedName>
</protein>
<dbReference type="GO" id="GO:0003677">
    <property type="term" value="F:DNA binding"/>
    <property type="evidence" value="ECO:0007669"/>
    <property type="project" value="UniProtKB-KW"/>
</dbReference>
<dbReference type="AlphaFoldDB" id="A0A5E6PQH9"/>
<dbReference type="Proteomes" id="UP000385207">
    <property type="component" value="Unassembled WGS sequence"/>
</dbReference>
<dbReference type="PROSITE" id="PS50931">
    <property type="entry name" value="HTH_LYSR"/>
    <property type="match status" value="1"/>
</dbReference>
<evidence type="ECO:0000256" key="1">
    <source>
        <dbReference type="ARBA" id="ARBA00009437"/>
    </source>
</evidence>
<keyword evidence="4" id="KW-0804">Transcription</keyword>
<dbReference type="PANTHER" id="PTHR30346:SF0">
    <property type="entry name" value="HCA OPERON TRANSCRIPTIONAL ACTIVATOR HCAR"/>
    <property type="match status" value="1"/>
</dbReference>
<dbReference type="Gene3D" id="3.40.190.10">
    <property type="entry name" value="Periplasmic binding protein-like II"/>
    <property type="match status" value="2"/>
</dbReference>
<dbReference type="CDD" id="cd08412">
    <property type="entry name" value="PBP2_PAO1_like"/>
    <property type="match status" value="1"/>
</dbReference>
<evidence type="ECO:0000313" key="5">
    <source>
        <dbReference type="EMBL" id="VVO57732.1"/>
    </source>
</evidence>
<evidence type="ECO:0000256" key="2">
    <source>
        <dbReference type="ARBA" id="ARBA00023015"/>
    </source>
</evidence>
<comment type="similarity">
    <text evidence="1">Belongs to the LysR transcriptional regulatory family.</text>
</comment>
<dbReference type="PRINTS" id="PR00039">
    <property type="entry name" value="HTHLYSR"/>
</dbReference>
<evidence type="ECO:0000313" key="6">
    <source>
        <dbReference type="Proteomes" id="UP000385207"/>
    </source>
</evidence>